<gene>
    <name evidence="2" type="ORF">CRG98_047946</name>
</gene>
<feature type="compositionally biased region" description="Basic and acidic residues" evidence="1">
    <location>
        <begin position="13"/>
        <end position="25"/>
    </location>
</feature>
<reference evidence="2 3" key="1">
    <citation type="submission" date="2017-11" db="EMBL/GenBank/DDBJ databases">
        <title>De-novo sequencing of pomegranate (Punica granatum L.) genome.</title>
        <authorList>
            <person name="Akparov Z."/>
            <person name="Amiraslanov A."/>
            <person name="Hajiyeva S."/>
            <person name="Abbasov M."/>
            <person name="Kaur K."/>
            <person name="Hamwieh A."/>
            <person name="Solovyev V."/>
            <person name="Salamov A."/>
            <person name="Braich B."/>
            <person name="Kosarev P."/>
            <person name="Mahmoud A."/>
            <person name="Hajiyev E."/>
            <person name="Babayeva S."/>
            <person name="Izzatullayeva V."/>
            <person name="Mammadov A."/>
            <person name="Mammadov A."/>
            <person name="Sharifova S."/>
            <person name="Ojaghi J."/>
            <person name="Eynullazada K."/>
            <person name="Bayramov B."/>
            <person name="Abdulazimova A."/>
            <person name="Shahmuradov I."/>
        </authorList>
    </citation>
    <scope>NUCLEOTIDE SEQUENCE [LARGE SCALE GENOMIC DNA]</scope>
    <source>
        <strain evidence="3">cv. AG2017</strain>
        <tissue evidence="2">Leaf</tissue>
    </source>
</reference>
<keyword evidence="3" id="KW-1185">Reference proteome</keyword>
<accession>A0A2I0HIY9</accession>
<organism evidence="2 3">
    <name type="scientific">Punica granatum</name>
    <name type="common">Pomegranate</name>
    <dbReference type="NCBI Taxonomy" id="22663"/>
    <lineage>
        <taxon>Eukaryota</taxon>
        <taxon>Viridiplantae</taxon>
        <taxon>Streptophyta</taxon>
        <taxon>Embryophyta</taxon>
        <taxon>Tracheophyta</taxon>
        <taxon>Spermatophyta</taxon>
        <taxon>Magnoliopsida</taxon>
        <taxon>eudicotyledons</taxon>
        <taxon>Gunneridae</taxon>
        <taxon>Pentapetalae</taxon>
        <taxon>rosids</taxon>
        <taxon>malvids</taxon>
        <taxon>Myrtales</taxon>
        <taxon>Lythraceae</taxon>
        <taxon>Punica</taxon>
    </lineage>
</organism>
<dbReference type="EMBL" id="PGOL01008483">
    <property type="protein sequence ID" value="PKI31662.1"/>
    <property type="molecule type" value="Genomic_DNA"/>
</dbReference>
<dbReference type="Proteomes" id="UP000233551">
    <property type="component" value="Unassembled WGS sequence"/>
</dbReference>
<feature type="region of interest" description="Disordered" evidence="1">
    <location>
        <begin position="1"/>
        <end position="39"/>
    </location>
</feature>
<name>A0A2I0HIY9_PUNGR</name>
<proteinExistence type="predicted"/>
<evidence type="ECO:0000313" key="2">
    <source>
        <dbReference type="EMBL" id="PKI31662.1"/>
    </source>
</evidence>
<evidence type="ECO:0000256" key="1">
    <source>
        <dbReference type="SAM" id="MobiDB-lite"/>
    </source>
</evidence>
<sequence>MKKQTDLGIQGEGEMRRDDKKETRSIQRTGESPQRRLVAANGLRARSLSLFGERKRGRRPRGCLASKGGGGDCDLKKTFLSDEPGASATTALSPMVGFAPGWRTQPQGLELLDLYETPQARSRSVRPIDWRAIERYRVFIIGGTPMTMTATEGR</sequence>
<evidence type="ECO:0000313" key="3">
    <source>
        <dbReference type="Proteomes" id="UP000233551"/>
    </source>
</evidence>
<dbReference type="AlphaFoldDB" id="A0A2I0HIY9"/>
<protein>
    <submittedName>
        <fullName evidence="2">Uncharacterized protein</fullName>
    </submittedName>
</protein>
<comment type="caution">
    <text evidence="2">The sequence shown here is derived from an EMBL/GenBank/DDBJ whole genome shotgun (WGS) entry which is preliminary data.</text>
</comment>